<feature type="region of interest" description="Disordered" evidence="24">
    <location>
        <begin position="1"/>
        <end position="35"/>
    </location>
</feature>
<dbReference type="SUPFAM" id="SSF82282">
    <property type="entry name" value="Homocysteine S-methyltransferase"/>
    <property type="match status" value="1"/>
</dbReference>
<dbReference type="PANTHER" id="PTHR45833:SF1">
    <property type="entry name" value="METHIONINE SYNTHASE"/>
    <property type="match status" value="1"/>
</dbReference>
<evidence type="ECO:0000256" key="11">
    <source>
        <dbReference type="ARBA" id="ARBA00022679"/>
    </source>
</evidence>
<feature type="binding site" evidence="22">
    <location>
        <begin position="1186"/>
        <end position="1187"/>
    </location>
    <ligand>
        <name>S-adenosyl-L-methionine</name>
        <dbReference type="ChEBI" id="CHEBI:59789"/>
    </ligand>
</feature>
<comment type="similarity">
    <text evidence="5">Belongs to the vitamin-B12 dependent methionine synthase family.</text>
</comment>
<comment type="pathway">
    <text evidence="4 20">Amino-acid biosynthesis; L-methionine biosynthesis via de novo pathway; L-methionine from L-homocysteine (MetH route): step 1/1.</text>
</comment>
<evidence type="ECO:0000256" key="1">
    <source>
        <dbReference type="ARBA" id="ARBA00001700"/>
    </source>
</evidence>
<evidence type="ECO:0000256" key="17">
    <source>
        <dbReference type="ARBA" id="ARBA00023285"/>
    </source>
</evidence>
<dbReference type="FunFam" id="3.20.20.330:FF:000006">
    <property type="entry name" value="Methionine synthase"/>
    <property type="match status" value="1"/>
</dbReference>
<dbReference type="PROSITE" id="PS50974">
    <property type="entry name" value="ADOMET_ACTIVATION"/>
    <property type="match status" value="1"/>
</dbReference>
<comment type="function">
    <text evidence="18 20">Catalyzes the transfer of a methyl group from methyl-cobalamin to homocysteine, yielding enzyme-bound cob(I)alamin and methionine. Subsequently, remethylates the cofactor using methyltetrahydrofolate.</text>
</comment>
<dbReference type="InterPro" id="IPR036589">
    <property type="entry name" value="HCY_dom_sf"/>
</dbReference>
<dbReference type="EMBL" id="BA000030">
    <property type="protein sequence ID" value="BAC74378.1"/>
    <property type="molecule type" value="Genomic_DNA"/>
</dbReference>
<comment type="catalytic activity">
    <reaction evidence="1 20">
        <text>(6S)-5-methyl-5,6,7,8-tetrahydrofolate + L-homocysteine = (6S)-5,6,7,8-tetrahydrofolate + L-methionine</text>
        <dbReference type="Rhea" id="RHEA:11172"/>
        <dbReference type="ChEBI" id="CHEBI:18608"/>
        <dbReference type="ChEBI" id="CHEBI:57453"/>
        <dbReference type="ChEBI" id="CHEBI:57844"/>
        <dbReference type="ChEBI" id="CHEBI:58199"/>
        <dbReference type="EC" id="2.1.1.13"/>
    </reaction>
</comment>
<keyword evidence="15 20" id="KW-0862">Zinc</keyword>
<dbReference type="InterPro" id="IPR003726">
    <property type="entry name" value="HCY_dom"/>
</dbReference>
<dbReference type="Pfam" id="PF02607">
    <property type="entry name" value="B12-binding_2"/>
    <property type="match status" value="1"/>
</dbReference>
<organism evidence="30 31">
    <name type="scientific">Streptomyces avermitilis (strain ATCC 31267 / DSM 46492 / JCM 5070 / NBRC 14893 / NCIMB 12804 / NRRL 8165 / MA-4680)</name>
    <dbReference type="NCBI Taxonomy" id="227882"/>
    <lineage>
        <taxon>Bacteria</taxon>
        <taxon>Bacillati</taxon>
        <taxon>Actinomycetota</taxon>
        <taxon>Actinomycetes</taxon>
        <taxon>Kitasatosporales</taxon>
        <taxon>Streptomycetaceae</taxon>
        <taxon>Streptomyces</taxon>
    </lineage>
</organism>
<dbReference type="CDD" id="cd00740">
    <property type="entry name" value="MeTr"/>
    <property type="match status" value="1"/>
</dbReference>
<evidence type="ECO:0000259" key="28">
    <source>
        <dbReference type="PROSITE" id="PS51332"/>
    </source>
</evidence>
<keyword evidence="17 20" id="KW-0170">Cobalt</keyword>
<dbReference type="GO" id="GO:0031419">
    <property type="term" value="F:cobalamin binding"/>
    <property type="evidence" value="ECO:0007669"/>
    <property type="project" value="UniProtKB-UniRule"/>
</dbReference>
<evidence type="ECO:0000259" key="29">
    <source>
        <dbReference type="PROSITE" id="PS51337"/>
    </source>
</evidence>
<dbReference type="Pfam" id="PF02965">
    <property type="entry name" value="Met_synt_B12"/>
    <property type="match status" value="1"/>
</dbReference>
<proteinExistence type="inferred from homology"/>
<keyword evidence="16 20" id="KW-0486">Methionine biosynthesis</keyword>
<keyword evidence="10 20" id="KW-0846">Cobalamin</keyword>
<dbReference type="SUPFAM" id="SSF51717">
    <property type="entry name" value="Dihydropteroate synthetase-like"/>
    <property type="match status" value="1"/>
</dbReference>
<keyword evidence="31" id="KW-1185">Reference proteome</keyword>
<gene>
    <name evidence="30" type="primary">metH</name>
    <name evidence="30" type="ORF">SAVERM_6667</name>
</gene>
<dbReference type="InterPro" id="IPR006158">
    <property type="entry name" value="Cobalamin-bd"/>
</dbReference>
<reference evidence="30 31" key="2">
    <citation type="journal article" date="2003" name="Nat. Biotechnol.">
        <title>Complete genome sequence and comparative analysis of the industrial microorganism Streptomyces avermitilis.</title>
        <authorList>
            <person name="Ikeda H."/>
            <person name="Ishikawa J."/>
            <person name="Hanamoto A."/>
            <person name="Shinose M."/>
            <person name="Kikuchi H."/>
            <person name="Shiba T."/>
            <person name="Sakaki Y."/>
            <person name="Hattori M."/>
            <person name="Omura S."/>
        </authorList>
    </citation>
    <scope>NUCLEOTIDE SEQUENCE [LARGE SCALE GENOMIC DNA]</scope>
    <source>
        <strain evidence="31">ATCC 31267 / DSM 46492 / JCM 5070 / NBRC 14893 / NCIMB 12804 / NRRL 8165 / MA-4680</strain>
    </source>
</reference>
<feature type="binding site" evidence="22">
    <location>
        <position position="871"/>
    </location>
    <ligand>
        <name>methylcob(III)alamin</name>
        <dbReference type="ChEBI" id="CHEBI:28115"/>
    </ligand>
</feature>
<dbReference type="NCBIfam" id="TIGR02082">
    <property type="entry name" value="metH"/>
    <property type="match status" value="1"/>
</dbReference>
<evidence type="ECO:0000256" key="23">
    <source>
        <dbReference type="PROSITE-ProRule" id="PRU00333"/>
    </source>
</evidence>
<dbReference type="Gene3D" id="3.10.196.10">
    <property type="entry name" value="Vitamin B12-dependent methionine synthase, activation domain"/>
    <property type="match status" value="1"/>
</dbReference>
<dbReference type="UniPathway" id="UPA00051">
    <property type="reaction ID" value="UER00081"/>
</dbReference>
<feature type="binding site" evidence="22">
    <location>
        <position position="951"/>
    </location>
    <ligand>
        <name>S-adenosyl-L-methionine</name>
        <dbReference type="ChEBI" id="CHEBI:59789"/>
    </ligand>
</feature>
<dbReference type="InterPro" id="IPR011822">
    <property type="entry name" value="MetH"/>
</dbReference>
<comment type="domain">
    <text evidence="20">Modular enzyme with four functionally distinct domains. The isolated Hcy-binding domain catalyzes methyl transfer from free methylcobalamin to homocysteine. The Hcy-binding domain in association with the pterin-binding domain catalyzes the methylation of cob(I)alamin by methyltetrahydrofolate and the methylation of homocysteine. The B12-binding domain binds the cofactor. The AdoMet activation domain binds S-adenosyl-L-methionine. Under aerobic conditions cob(I)alamin can be converted to inactive cob(II)alamin. Reductive methylation by S-adenosyl-L-methionine and flavodoxin regenerates methylcobalamin.</text>
</comment>
<name>Q828K2_STRAW</name>
<feature type="binding site" description="axial binding residue" evidence="21">
    <location>
        <position position="768"/>
    </location>
    <ligand>
        <name>methylcob(III)alamin</name>
        <dbReference type="ChEBI" id="CHEBI:28115"/>
    </ligand>
    <ligandPart>
        <name>Co</name>
        <dbReference type="ChEBI" id="CHEBI:27638"/>
    </ligandPart>
</feature>
<dbReference type="CDD" id="cd02069">
    <property type="entry name" value="methionine_synthase_B12_BD"/>
    <property type="match status" value="1"/>
</dbReference>
<dbReference type="SUPFAM" id="SSF56507">
    <property type="entry name" value="Methionine synthase activation domain-like"/>
    <property type="match status" value="1"/>
</dbReference>
<dbReference type="FunFam" id="3.20.20.20:FF:000007">
    <property type="entry name" value="Methionine synthase"/>
    <property type="match status" value="1"/>
</dbReference>
<dbReference type="eggNOG" id="COG1410">
    <property type="taxonomic scope" value="Bacteria"/>
</dbReference>
<evidence type="ECO:0000256" key="12">
    <source>
        <dbReference type="ARBA" id="ARBA00022691"/>
    </source>
</evidence>
<evidence type="ECO:0000256" key="19">
    <source>
        <dbReference type="NCBIfam" id="TIGR02082"/>
    </source>
</evidence>
<dbReference type="Gene3D" id="3.20.20.330">
    <property type="entry name" value="Homocysteine-binding-like domain"/>
    <property type="match status" value="1"/>
</dbReference>
<evidence type="ECO:0000256" key="9">
    <source>
        <dbReference type="ARBA" id="ARBA00022605"/>
    </source>
</evidence>
<dbReference type="PROSITE" id="PS51337">
    <property type="entry name" value="B12_BINDING_NTER"/>
    <property type="match status" value="1"/>
</dbReference>
<dbReference type="Gene3D" id="1.10.1240.10">
    <property type="entry name" value="Methionine synthase domain"/>
    <property type="match status" value="1"/>
</dbReference>
<protein>
    <recommendedName>
        <fullName evidence="7 19">Methionine synthase</fullName>
        <ecNumber evidence="6 19">2.1.1.13</ecNumber>
    </recommendedName>
    <alternativeName>
        <fullName evidence="20">5-methyltetrahydrofolate--homocysteine methyltransferase</fullName>
    </alternativeName>
</protein>
<dbReference type="InterPro" id="IPR003759">
    <property type="entry name" value="Cbl-bd_cap"/>
</dbReference>
<evidence type="ECO:0000256" key="3">
    <source>
        <dbReference type="ARBA" id="ARBA00001956"/>
    </source>
</evidence>
<dbReference type="Gene3D" id="3.20.20.20">
    <property type="entry name" value="Dihydropteroate synthase-like"/>
    <property type="match status" value="1"/>
</dbReference>
<evidence type="ECO:0000256" key="10">
    <source>
        <dbReference type="ARBA" id="ARBA00022628"/>
    </source>
</evidence>
<dbReference type="InterPro" id="IPR033706">
    <property type="entry name" value="Met_synthase_B12-bd"/>
</dbReference>
<evidence type="ECO:0000259" key="25">
    <source>
        <dbReference type="PROSITE" id="PS50970"/>
    </source>
</evidence>
<dbReference type="GO" id="GO:0032259">
    <property type="term" value="P:methylation"/>
    <property type="evidence" value="ECO:0007669"/>
    <property type="project" value="UniProtKB-KW"/>
</dbReference>
<feature type="binding site" evidence="22">
    <location>
        <position position="1132"/>
    </location>
    <ligand>
        <name>S-adenosyl-L-methionine</name>
        <dbReference type="ChEBI" id="CHEBI:59789"/>
    </ligand>
</feature>
<keyword evidence="9 20" id="KW-0028">Amino-acid biosynthesis</keyword>
<evidence type="ECO:0000256" key="18">
    <source>
        <dbReference type="ARBA" id="ARBA00025552"/>
    </source>
</evidence>
<dbReference type="HOGENOM" id="CLU_004914_4_0_11"/>
<dbReference type="FunFam" id="1.10.1240.10:FF:000002">
    <property type="entry name" value="Methionine synthase"/>
    <property type="match status" value="1"/>
</dbReference>
<feature type="binding site" evidence="22">
    <location>
        <position position="813"/>
    </location>
    <ligand>
        <name>methylcob(III)alamin</name>
        <dbReference type="ChEBI" id="CHEBI:28115"/>
    </ligand>
</feature>
<dbReference type="GO" id="GO:0008705">
    <property type="term" value="F:methionine synthase activity"/>
    <property type="evidence" value="ECO:0007669"/>
    <property type="project" value="UniProtKB-UniRule"/>
</dbReference>
<evidence type="ECO:0000256" key="4">
    <source>
        <dbReference type="ARBA" id="ARBA00005178"/>
    </source>
</evidence>
<dbReference type="InterPro" id="IPR036594">
    <property type="entry name" value="Meth_synthase_dom"/>
</dbReference>
<feature type="binding site" evidence="21 23">
    <location>
        <position position="258"/>
    </location>
    <ligand>
        <name>Zn(2+)</name>
        <dbReference type="ChEBI" id="CHEBI:29105"/>
    </ligand>
</feature>
<dbReference type="Pfam" id="PF02310">
    <property type="entry name" value="B12-binding"/>
    <property type="match status" value="1"/>
</dbReference>
<keyword evidence="12 20" id="KW-0949">S-adenosyl-L-methionine</keyword>
<evidence type="ECO:0000313" key="31">
    <source>
        <dbReference type="Proteomes" id="UP000000428"/>
    </source>
</evidence>
<evidence type="ECO:0000256" key="20">
    <source>
        <dbReference type="PIRNR" id="PIRNR000381"/>
    </source>
</evidence>
<evidence type="ECO:0000256" key="2">
    <source>
        <dbReference type="ARBA" id="ARBA00001947"/>
    </source>
</evidence>
<accession>Q828K2</accession>
<evidence type="ECO:0000256" key="7">
    <source>
        <dbReference type="ARBA" id="ARBA00013998"/>
    </source>
</evidence>
<feature type="binding site" evidence="22">
    <location>
        <begin position="765"/>
        <end position="769"/>
    </location>
    <ligand>
        <name>methylcob(III)alamin</name>
        <dbReference type="ChEBI" id="CHEBI:28115"/>
    </ligand>
</feature>
<dbReference type="InterPro" id="IPR011005">
    <property type="entry name" value="Dihydropteroate_synth-like_sf"/>
</dbReference>
<dbReference type="KEGG" id="sma:SAVERM_6667"/>
<keyword evidence="14" id="KW-0677">Repeat</keyword>
<evidence type="ECO:0000256" key="14">
    <source>
        <dbReference type="ARBA" id="ARBA00022737"/>
    </source>
</evidence>
<dbReference type="PANTHER" id="PTHR45833">
    <property type="entry name" value="METHIONINE SYNTHASE"/>
    <property type="match status" value="1"/>
</dbReference>
<evidence type="ECO:0000313" key="30">
    <source>
        <dbReference type="EMBL" id="BAC74378.1"/>
    </source>
</evidence>
<keyword evidence="11 20" id="KW-0808">Transferase</keyword>
<feature type="domain" description="B12-binding" evidence="28">
    <location>
        <begin position="755"/>
        <end position="892"/>
    </location>
</feature>
<dbReference type="InterPro" id="IPR037010">
    <property type="entry name" value="VitB12-dep_Met_synth_activ_sf"/>
</dbReference>
<dbReference type="AlphaFoldDB" id="Q828K2"/>
<evidence type="ECO:0000259" key="27">
    <source>
        <dbReference type="PROSITE" id="PS50974"/>
    </source>
</evidence>
<reference evidence="30 31" key="1">
    <citation type="journal article" date="2001" name="Proc. Natl. Acad. Sci. U.S.A.">
        <title>Genome sequence of an industrial microorganism Streptomyces avermitilis: deducing the ability of producing secondary metabolites.</title>
        <authorList>
            <person name="Omura S."/>
            <person name="Ikeda H."/>
            <person name="Ishikawa J."/>
            <person name="Hanamoto A."/>
            <person name="Takahashi C."/>
            <person name="Shinose M."/>
            <person name="Takahashi Y."/>
            <person name="Horikawa H."/>
            <person name="Nakazawa H."/>
            <person name="Osonoe T."/>
            <person name="Kikuchi H."/>
            <person name="Shiba T."/>
            <person name="Sakaki Y."/>
            <person name="Hattori M."/>
        </authorList>
    </citation>
    <scope>NUCLEOTIDE SEQUENCE [LARGE SCALE GENOMIC DNA]</scope>
    <source>
        <strain evidence="31">ATCC 31267 / DSM 46492 / JCM 5070 / NBRC 14893 / NCIMB 12804 / NRRL 8165 / MA-4680</strain>
    </source>
</reference>
<dbReference type="SMART" id="SM01018">
    <property type="entry name" value="B12-binding_2"/>
    <property type="match status" value="1"/>
</dbReference>
<dbReference type="SUPFAM" id="SSF47644">
    <property type="entry name" value="Methionine synthase domain"/>
    <property type="match status" value="1"/>
</dbReference>
<keyword evidence="8 20" id="KW-0489">Methyltransferase</keyword>
<evidence type="ECO:0000256" key="15">
    <source>
        <dbReference type="ARBA" id="ARBA00022833"/>
    </source>
</evidence>
<dbReference type="InterPro" id="IPR036724">
    <property type="entry name" value="Cobalamin-bd_sf"/>
</dbReference>
<keyword evidence="13 20" id="KW-0479">Metal-binding</keyword>
<comment type="cofactor">
    <cofactor evidence="2 20 23">
        <name>Zn(2+)</name>
        <dbReference type="ChEBI" id="CHEBI:29105"/>
    </cofactor>
</comment>
<dbReference type="GO" id="GO:0050667">
    <property type="term" value="P:homocysteine metabolic process"/>
    <property type="evidence" value="ECO:0007669"/>
    <property type="project" value="TreeGrafter"/>
</dbReference>
<dbReference type="InterPro" id="IPR004223">
    <property type="entry name" value="VitB12-dep_Met_synth_activ_dom"/>
</dbReference>
<dbReference type="eggNOG" id="COG0646">
    <property type="taxonomic scope" value="Bacteria"/>
</dbReference>
<dbReference type="PROSITE" id="PS50972">
    <property type="entry name" value="PTERIN_BINDING"/>
    <property type="match status" value="1"/>
</dbReference>
<evidence type="ECO:0000256" key="8">
    <source>
        <dbReference type="ARBA" id="ARBA00022603"/>
    </source>
</evidence>
<evidence type="ECO:0000256" key="5">
    <source>
        <dbReference type="ARBA" id="ARBA00010398"/>
    </source>
</evidence>
<dbReference type="Proteomes" id="UP000000428">
    <property type="component" value="Chromosome"/>
</dbReference>
<evidence type="ECO:0000256" key="13">
    <source>
        <dbReference type="ARBA" id="ARBA00022723"/>
    </source>
</evidence>
<dbReference type="PIRSF" id="PIRSF000381">
    <property type="entry name" value="MetH"/>
    <property type="match status" value="1"/>
</dbReference>
<dbReference type="InterPro" id="IPR000489">
    <property type="entry name" value="Pterin-binding_dom"/>
</dbReference>
<dbReference type="SUPFAM" id="SSF52242">
    <property type="entry name" value="Cobalamin (vitamin B12)-binding domain"/>
    <property type="match status" value="1"/>
</dbReference>
<feature type="domain" description="AdoMet activation" evidence="27">
    <location>
        <begin position="904"/>
        <end position="1190"/>
    </location>
</feature>
<dbReference type="PROSITE" id="PS50970">
    <property type="entry name" value="HCY"/>
    <property type="match status" value="1"/>
</dbReference>
<evidence type="ECO:0000256" key="16">
    <source>
        <dbReference type="ARBA" id="ARBA00023167"/>
    </source>
</evidence>
<comment type="cofactor">
    <cofactor evidence="3 20 21">
        <name>methylcob(III)alamin</name>
        <dbReference type="ChEBI" id="CHEBI:28115"/>
    </cofactor>
</comment>
<dbReference type="EC" id="2.1.1.13" evidence="6 19"/>
<dbReference type="Pfam" id="PF00809">
    <property type="entry name" value="Pterin_bind"/>
    <property type="match status" value="1"/>
</dbReference>
<evidence type="ECO:0000256" key="6">
    <source>
        <dbReference type="ARBA" id="ARBA00012032"/>
    </source>
</evidence>
<sequence length="1190" mass="129516">MGSAKPTAVALQGASSMASLPNPSPSSASAASRSRTDALREALATRVVVADGAMGTMLQAQDPTLEDFENLEGCNEILNLTRPDIVRSVHEAYFAVGVDCVETNTFGANHSALAEYDIADRVFELSEAGARLAREVADEFGTGDGRQRWVLGSIGPGTKLPTLGHVGYGTLRDGFQANAEGLIAGGADALIVETTQDLLQTKTSVLGARRAMDATGVDLPLLVSMAFETTGTMLLGSEIGAALTALEPLGIDMIGLNCSTGPAEMSEHLRYLTRHSRIPLLCMPNAGLPVLTKDGAHFPLGPEGLADAQENFVRDYGLSLVGGCCGTTPEHLRQLVERVRGVEPTERRPQPEPGAASLYQTVPFRQDTAYMAIGERTNANGSKKFREAMLDARWDDCVEMARDQIREGAHMLDLCVDYVGRDGVADMEELAGRFATASTLPIVLDSTEVDVLRAGLEKLGGRAVINSVNYEDGDGPESRFAKVTRLAQEHGAALIALTIDEEGQARTVETKVAIAERLIEDLTTNWGIHESDILMDCLTFTICTGQEESRGDGIATIEAIRELKRRRPDVQTTLGLSNISFGLNPAARILLNSVFLDECVKAGLDSAIVHASKILPIARFDEEQVTTALDLIYDRRSEGYDPLQKLMALFEGATTKSLKAGKAEELAALPLDERLKRRIIDGEKNGLEADLDAALQDRPALDIVNETLLDGMKVVGELFGSGQMQLPFVLQSAEVMKTAVAHLEPHMEKSDAEGKGTIVLATVRGDVHDIGKNLVDIILSNNGYNVVNLGIKQPVSAILDAAEEHRADVIGMSGLLVKSTVIMKENLEELNQRGLSADYPVILGGAALTRAYVEQDLHEIYQGEVRYARDAFEGLRLMDALIGVKRGVPGAALPELKQRRVRAAAVEVEERPEEGAVRSDVATDNPVPAPPFRGTRVIKGIQLKEYASWLDEGALFKGQWGLKQARTGDGPTYEELVESEGRPRLRGLLDKLQTENLLEAAVVYGYFPCVSKDDDLIILDEQGNERTRFTFPRQRRGRRLCLADFFRPEESGERDVVGLQVVTVGSRIGTETAKLFEANSYRDYLELHGLSVQLAEALAEYWHARVRSELGFAGEDPDRMEDMFALQYRGARFSLGYGACPNLEDRAKIAALLEPERIGVHLSEEFQLHPEQSTDAIVIHHPEAKYFNAR</sequence>
<dbReference type="GO" id="GO:0046653">
    <property type="term" value="P:tetrahydrofolate metabolic process"/>
    <property type="evidence" value="ECO:0007669"/>
    <property type="project" value="TreeGrafter"/>
</dbReference>
<evidence type="ECO:0000256" key="21">
    <source>
        <dbReference type="PIRSR" id="PIRSR000381-1"/>
    </source>
</evidence>
<feature type="binding site" evidence="21 23">
    <location>
        <position position="325"/>
    </location>
    <ligand>
        <name>Zn(2+)</name>
        <dbReference type="ChEBI" id="CHEBI:29105"/>
    </ligand>
</feature>
<evidence type="ECO:0000256" key="24">
    <source>
        <dbReference type="SAM" id="MobiDB-lite"/>
    </source>
</evidence>
<feature type="domain" description="B12-binding N-terminal" evidence="29">
    <location>
        <begin position="662"/>
        <end position="755"/>
    </location>
</feature>
<feature type="domain" description="Pterin-binding" evidence="26">
    <location>
        <begin position="370"/>
        <end position="633"/>
    </location>
</feature>
<reference evidence="30 31" key="3">
    <citation type="journal article" date="2014" name="J. Ind. Microbiol. Biotechnol.">
        <title>Genome mining of the Streptomyces avermitilis genome and development of genome-minimized hosts for heterologous expression of biosynthetic gene clusters.</title>
        <authorList>
            <person name="Ikeda H."/>
            <person name="Shin-ya K."/>
            <person name="Omura S."/>
        </authorList>
    </citation>
    <scope>NUCLEOTIDE SEQUENCE [LARGE SCALE GENOMIC DNA]</scope>
    <source>
        <strain evidence="31">ATCC 31267 / DSM 46492 / JCM 5070 / NBRC 14893 / NCIMB 12804 / NRRL 8165 / MA-4680</strain>
    </source>
</reference>
<dbReference type="FunFam" id="3.40.50.280:FF:000004">
    <property type="entry name" value="Methionine synthase"/>
    <property type="match status" value="1"/>
</dbReference>
<evidence type="ECO:0000259" key="26">
    <source>
        <dbReference type="PROSITE" id="PS50972"/>
    </source>
</evidence>
<feature type="binding site" evidence="21 23">
    <location>
        <position position="324"/>
    </location>
    <ligand>
        <name>Zn(2+)</name>
        <dbReference type="ChEBI" id="CHEBI:29105"/>
    </ligand>
</feature>
<feature type="domain" description="Hcy-binding" evidence="25">
    <location>
        <begin position="36"/>
        <end position="339"/>
    </location>
</feature>
<dbReference type="Gene3D" id="3.40.50.280">
    <property type="entry name" value="Cobalamin-binding domain"/>
    <property type="match status" value="1"/>
</dbReference>
<feature type="compositionally biased region" description="Low complexity" evidence="24">
    <location>
        <begin position="14"/>
        <end position="33"/>
    </location>
</feature>
<dbReference type="GO" id="GO:0005829">
    <property type="term" value="C:cytosol"/>
    <property type="evidence" value="ECO:0007669"/>
    <property type="project" value="TreeGrafter"/>
</dbReference>
<dbReference type="Pfam" id="PF02574">
    <property type="entry name" value="S-methyl_trans"/>
    <property type="match status" value="1"/>
</dbReference>
<evidence type="ECO:0000256" key="22">
    <source>
        <dbReference type="PIRSR" id="PIRSR000381-2"/>
    </source>
</evidence>
<dbReference type="GO" id="GO:0008270">
    <property type="term" value="F:zinc ion binding"/>
    <property type="evidence" value="ECO:0007669"/>
    <property type="project" value="UniProtKB-UniRule"/>
</dbReference>
<dbReference type="PROSITE" id="PS51332">
    <property type="entry name" value="B12_BINDING"/>
    <property type="match status" value="1"/>
</dbReference>
<dbReference type="InterPro" id="IPR050554">
    <property type="entry name" value="Met_Synthase/Corrinoid"/>
</dbReference>